<reference evidence="3 4" key="1">
    <citation type="submission" date="2018-07" db="EMBL/GenBank/DDBJ databases">
        <title>Chitinophaga K2CV101002-2 sp. nov., isolated from a monsoon evergreen broad-leaved forest soil.</title>
        <authorList>
            <person name="Lv Y."/>
        </authorList>
    </citation>
    <scope>NUCLEOTIDE SEQUENCE [LARGE SCALE GENOMIC DNA]</scope>
    <source>
        <strain evidence="3 4">GDMCC 1.1288</strain>
    </source>
</reference>
<evidence type="ECO:0008006" key="5">
    <source>
        <dbReference type="Google" id="ProtNLM"/>
    </source>
</evidence>
<evidence type="ECO:0000313" key="3">
    <source>
        <dbReference type="EMBL" id="RFS19579.1"/>
    </source>
</evidence>
<feature type="signal peptide" evidence="2">
    <location>
        <begin position="1"/>
        <end position="17"/>
    </location>
</feature>
<organism evidence="3 4">
    <name type="scientific">Chitinophaga silvatica</name>
    <dbReference type="NCBI Taxonomy" id="2282649"/>
    <lineage>
        <taxon>Bacteria</taxon>
        <taxon>Pseudomonadati</taxon>
        <taxon>Bacteroidota</taxon>
        <taxon>Chitinophagia</taxon>
        <taxon>Chitinophagales</taxon>
        <taxon>Chitinophagaceae</taxon>
        <taxon>Chitinophaga</taxon>
    </lineage>
</organism>
<gene>
    <name evidence="3" type="ORF">DVR12_23405</name>
</gene>
<feature type="region of interest" description="Disordered" evidence="1">
    <location>
        <begin position="177"/>
        <end position="219"/>
    </location>
</feature>
<name>A0A3E1Y4I2_9BACT</name>
<dbReference type="SUPFAM" id="SSF81901">
    <property type="entry name" value="HCP-like"/>
    <property type="match status" value="1"/>
</dbReference>
<evidence type="ECO:0000256" key="1">
    <source>
        <dbReference type="SAM" id="MobiDB-lite"/>
    </source>
</evidence>
<accession>A0A3E1Y4I2</accession>
<dbReference type="AlphaFoldDB" id="A0A3E1Y4I2"/>
<feature type="compositionally biased region" description="Low complexity" evidence="1">
    <location>
        <begin position="208"/>
        <end position="219"/>
    </location>
</feature>
<feature type="chain" id="PRO_5017629817" description="Sel1 repeat family protein" evidence="2">
    <location>
        <begin position="18"/>
        <end position="920"/>
    </location>
</feature>
<keyword evidence="4" id="KW-1185">Reference proteome</keyword>
<dbReference type="EMBL" id="QPMM01000013">
    <property type="protein sequence ID" value="RFS19579.1"/>
    <property type="molecule type" value="Genomic_DNA"/>
</dbReference>
<evidence type="ECO:0000256" key="2">
    <source>
        <dbReference type="SAM" id="SignalP"/>
    </source>
</evidence>
<keyword evidence="2" id="KW-0732">Signal</keyword>
<proteinExistence type="predicted"/>
<feature type="compositionally biased region" description="Basic and acidic residues" evidence="1">
    <location>
        <begin position="177"/>
        <end position="201"/>
    </location>
</feature>
<sequence length="920" mass="104189">MICSLLLSLSLSLFVNAQAPKGFTEKYSTTLSGGGTAFNYEPAMNVWAYVEDQPGITGQQVFWHVKTFFHHYSVIRFVKHIKLTCGNVITRNVRLYDLKDGQTISGATFSGDGDLVDGIFKEDCANKNRIASVWISDVTCELADDDYMMVDEKNRLAKIKADEEARKEAERKRIAEERAAKEKAVAKEREAKEKAEAEARAKAKAKAKSNGSSSGGSNYSYTPVPLTPAQQYSAWLNQYSENLRQQQVEANTQYQKAQDIATQSFANGVSTKQGLQNFQSNMSDLALSQDMSTSAGRTRATAYAAESVAAGIASIFIKEHDYEAEAEQRAENRKREREAEADAEIRRQKIYDEITPFIDADLIWLFVNIDSPADKIFQYNTLNTRYLRVVEIKRAKYWENEKFSAAYGNKASIDFSTGMTTKLWGKISPLQPELSSAFSELIRNDFYYGTGKWERKIRKHTLKGKYGDFKKYAAKGIGSMLFTDKKLHITKDSAIAIEFLQKALDPKATSREENGKVYIQDAIGEFYYDLAVRNNDPKLMLKAFDCFTECLKYAVLNEWKYPGLFQKLYHNQLLAAYRLVMDERTENPEKYLSFVSSQFNRHYGRELGFASAKFDAQANQFYKDGNYEAVFKLHKIFNDTTYHAYDFVRVNSWGRIGSCYANGYGVDKDTVEAMKCYNLLRGSRSWSSIQDSILKLRDPAAFADKFALNHIFYKEIPVTVSKVLEDVKNSDKISTILLGSTDGNYLIRSEKGAVFGKNIADTLYGAIRRAMNSGEKIKQIYLSPDLRAWSVIYGKNYYNTQGMPQGLLNAMTKYYNNGSDISHLAVGPGEGWVVVEGSCGYTFDNIPDALAKGLKQVNTAAGTINLIVFHPQNGWLMVYNDNEYIYENIPQPLLQKLEEYKQKKRPVHNVCFSENGFVIN</sequence>
<comment type="caution">
    <text evidence="3">The sequence shown here is derived from an EMBL/GenBank/DDBJ whole genome shotgun (WGS) entry which is preliminary data.</text>
</comment>
<evidence type="ECO:0000313" key="4">
    <source>
        <dbReference type="Proteomes" id="UP000260644"/>
    </source>
</evidence>
<protein>
    <recommendedName>
        <fullName evidence="5">Sel1 repeat family protein</fullName>
    </recommendedName>
</protein>
<dbReference type="Proteomes" id="UP000260644">
    <property type="component" value="Unassembled WGS sequence"/>
</dbReference>